<evidence type="ECO:0000313" key="1">
    <source>
        <dbReference type="EMBL" id="KXP08699.1"/>
    </source>
</evidence>
<organism evidence="1 2">
    <name type="scientific">Tsukamurella pseudospumae</name>
    <dbReference type="NCBI Taxonomy" id="239498"/>
    <lineage>
        <taxon>Bacteria</taxon>
        <taxon>Bacillati</taxon>
        <taxon>Actinomycetota</taxon>
        <taxon>Actinomycetes</taxon>
        <taxon>Mycobacteriales</taxon>
        <taxon>Tsukamurellaceae</taxon>
        <taxon>Tsukamurella</taxon>
    </lineage>
</organism>
<dbReference type="AlphaFoldDB" id="A0A138AEA0"/>
<dbReference type="EMBL" id="LSRF01000044">
    <property type="protein sequence ID" value="KXP08699.1"/>
    <property type="molecule type" value="Genomic_DNA"/>
</dbReference>
<dbReference type="Proteomes" id="UP000070258">
    <property type="component" value="Unassembled WGS sequence"/>
</dbReference>
<accession>A0A138AEA0</accession>
<comment type="caution">
    <text evidence="1">The sequence shown here is derived from an EMBL/GenBank/DDBJ whole genome shotgun (WGS) entry which is preliminary data.</text>
</comment>
<dbReference type="STRING" id="239498.AXK60_08475"/>
<gene>
    <name evidence="1" type="ORF">AXK60_08475</name>
</gene>
<proteinExistence type="predicted"/>
<name>A0A138AEA0_9ACTN</name>
<sequence length="112" mass="12584">MTEPTIWTRIAAAPGWQPLYRQLRRDIASLDPHAQFTSRIGTGMLHLHVGRAEEAVEQQIRDLCFDAEGASMRVCQICGGFGQVRVLGEEKRLVTVCGRHAAAVEAIERERW</sequence>
<reference evidence="2" key="1">
    <citation type="submission" date="2016-02" db="EMBL/GenBank/DDBJ databases">
        <authorList>
            <person name="Wen L."/>
            <person name="He K."/>
            <person name="Yang H."/>
        </authorList>
    </citation>
    <scope>NUCLEOTIDE SEQUENCE [LARGE SCALE GENOMIC DNA]</scope>
    <source>
        <strain evidence="2">JCM 15929</strain>
    </source>
</reference>
<evidence type="ECO:0000313" key="2">
    <source>
        <dbReference type="Proteomes" id="UP000070258"/>
    </source>
</evidence>
<dbReference type="OrthoDB" id="4636582at2"/>
<dbReference type="RefSeq" id="WP_068571575.1">
    <property type="nucleotide sequence ID" value="NZ_LSRF01000044.1"/>
</dbReference>
<protein>
    <submittedName>
        <fullName evidence="1">Uncharacterized protein</fullName>
    </submittedName>
</protein>